<dbReference type="EMBL" id="JAXAVX010000001">
    <property type="protein sequence ID" value="MDX8150836.1"/>
    <property type="molecule type" value="Genomic_DNA"/>
</dbReference>
<dbReference type="Gene3D" id="1.20.5.1930">
    <property type="match status" value="1"/>
</dbReference>
<dbReference type="InterPro" id="IPR036890">
    <property type="entry name" value="HATPase_C_sf"/>
</dbReference>
<proteinExistence type="predicted"/>
<dbReference type="SUPFAM" id="SSF55874">
    <property type="entry name" value="ATPase domain of HSP90 chaperone/DNA topoisomerase II/histidine kinase"/>
    <property type="match status" value="1"/>
</dbReference>
<keyword evidence="9" id="KW-0812">Transmembrane</keyword>
<dbReference type="GO" id="GO:0016301">
    <property type="term" value="F:kinase activity"/>
    <property type="evidence" value="ECO:0007669"/>
    <property type="project" value="UniProtKB-KW"/>
</dbReference>
<dbReference type="Proteomes" id="UP001277761">
    <property type="component" value="Unassembled WGS sequence"/>
</dbReference>
<dbReference type="InterPro" id="IPR011712">
    <property type="entry name" value="Sig_transdc_His_kin_sub3_dim/P"/>
</dbReference>
<keyword evidence="8" id="KW-0902">Two-component regulatory system</keyword>
<dbReference type="Gene3D" id="3.30.565.10">
    <property type="entry name" value="Histidine kinase-like ATPase, C-terminal domain"/>
    <property type="match status" value="1"/>
</dbReference>
<evidence type="ECO:0000259" key="10">
    <source>
        <dbReference type="Pfam" id="PF07730"/>
    </source>
</evidence>
<comment type="caution">
    <text evidence="11">The sequence shown here is derived from an EMBL/GenBank/DDBJ whole genome shotgun (WGS) entry which is preliminary data.</text>
</comment>
<keyword evidence="7" id="KW-0067">ATP-binding</keyword>
<evidence type="ECO:0000256" key="2">
    <source>
        <dbReference type="ARBA" id="ARBA00012438"/>
    </source>
</evidence>
<evidence type="ECO:0000256" key="1">
    <source>
        <dbReference type="ARBA" id="ARBA00000085"/>
    </source>
</evidence>
<evidence type="ECO:0000256" key="8">
    <source>
        <dbReference type="ARBA" id="ARBA00023012"/>
    </source>
</evidence>
<evidence type="ECO:0000313" key="12">
    <source>
        <dbReference type="Proteomes" id="UP001277761"/>
    </source>
</evidence>
<organism evidence="11 12">
    <name type="scientific">Patulibacter brassicae</name>
    <dbReference type="NCBI Taxonomy" id="1705717"/>
    <lineage>
        <taxon>Bacteria</taxon>
        <taxon>Bacillati</taxon>
        <taxon>Actinomycetota</taxon>
        <taxon>Thermoleophilia</taxon>
        <taxon>Solirubrobacterales</taxon>
        <taxon>Patulibacteraceae</taxon>
        <taxon>Patulibacter</taxon>
    </lineage>
</organism>
<accession>A0ABU4VG78</accession>
<dbReference type="RefSeq" id="WP_319952978.1">
    <property type="nucleotide sequence ID" value="NZ_JAXAVX010000001.1"/>
</dbReference>
<evidence type="ECO:0000256" key="6">
    <source>
        <dbReference type="ARBA" id="ARBA00022777"/>
    </source>
</evidence>
<dbReference type="CDD" id="cd16917">
    <property type="entry name" value="HATPase_UhpB-NarQ-NarX-like"/>
    <property type="match status" value="1"/>
</dbReference>
<dbReference type="PANTHER" id="PTHR24421:SF10">
    <property type="entry name" value="NITRATE_NITRITE SENSOR PROTEIN NARQ"/>
    <property type="match status" value="1"/>
</dbReference>
<keyword evidence="6 11" id="KW-0418">Kinase</keyword>
<evidence type="ECO:0000256" key="3">
    <source>
        <dbReference type="ARBA" id="ARBA00022553"/>
    </source>
</evidence>
<dbReference type="InterPro" id="IPR050482">
    <property type="entry name" value="Sensor_HK_TwoCompSys"/>
</dbReference>
<comment type="catalytic activity">
    <reaction evidence="1">
        <text>ATP + protein L-histidine = ADP + protein N-phospho-L-histidine.</text>
        <dbReference type="EC" id="2.7.13.3"/>
    </reaction>
</comment>
<evidence type="ECO:0000256" key="9">
    <source>
        <dbReference type="SAM" id="Phobius"/>
    </source>
</evidence>
<reference evidence="11 12" key="1">
    <citation type="submission" date="2023-11" db="EMBL/GenBank/DDBJ databases">
        <authorList>
            <person name="Xu M."/>
            <person name="Jiang T."/>
        </authorList>
    </citation>
    <scope>NUCLEOTIDE SEQUENCE [LARGE SCALE GENOMIC DNA]</scope>
    <source>
        <strain evidence="11 12">SD</strain>
    </source>
</reference>
<gene>
    <name evidence="11" type="ORF">SK069_04450</name>
</gene>
<keyword evidence="12" id="KW-1185">Reference proteome</keyword>
<name>A0ABU4VG78_9ACTN</name>
<feature type="transmembrane region" description="Helical" evidence="9">
    <location>
        <begin position="160"/>
        <end position="180"/>
    </location>
</feature>
<feature type="transmembrane region" description="Helical" evidence="9">
    <location>
        <begin position="134"/>
        <end position="153"/>
    </location>
</feature>
<evidence type="ECO:0000256" key="7">
    <source>
        <dbReference type="ARBA" id="ARBA00022840"/>
    </source>
</evidence>
<keyword evidence="9" id="KW-0472">Membrane</keyword>
<feature type="transmembrane region" description="Helical" evidence="9">
    <location>
        <begin position="48"/>
        <end position="67"/>
    </location>
</feature>
<keyword evidence="5" id="KW-0547">Nucleotide-binding</keyword>
<protein>
    <recommendedName>
        <fullName evidence="2">histidine kinase</fullName>
        <ecNumber evidence="2">2.7.13.3</ecNumber>
    </recommendedName>
</protein>
<dbReference type="EC" id="2.7.13.3" evidence="2"/>
<dbReference type="PANTHER" id="PTHR24421">
    <property type="entry name" value="NITRATE/NITRITE SENSOR PROTEIN NARX-RELATED"/>
    <property type="match status" value="1"/>
</dbReference>
<keyword evidence="9" id="KW-1133">Transmembrane helix</keyword>
<sequence length="441" mass="46420">MPGAGATRAPAAPHAWEGSPRRVPRIVLLAERDQLPPGTTIRRTTRDWVVDVAAFVLAGLFGLLALLTDHDRWDALAVVDLTVGVLALLLMWGRRRWPVSLAIAVGVLSAFSGAAGGAAGVLLFSVAVHRPARIVVPIAALHLGAGLTYAAIYPDAELGFVWYVLLIAAVLGMLVGWGMWVRARRQLVLSLRDRADRAEAEQQLQVSLARDHERQRIAREMHDVLAHRISLLSMHAGALEFRPDAPPEEIARAAGIIRASAREALEDLREVIGVLREPDGEAEATATTRPQPTLRDVATLVEESRAAGMRIDDDLAVADVTGLAPGVGRSAYRVVQEGLTNARKHAPGARVTVASSGGPGDGLLVELRNPPVVGAPRSAAAGLPGAGSGLVGLAERAALTGGRLEHGPTPDGGFRLRARFPWPAGDAAARATSDAGRSASS</sequence>
<evidence type="ECO:0000256" key="4">
    <source>
        <dbReference type="ARBA" id="ARBA00022679"/>
    </source>
</evidence>
<evidence type="ECO:0000313" key="11">
    <source>
        <dbReference type="EMBL" id="MDX8150836.1"/>
    </source>
</evidence>
<evidence type="ECO:0000256" key="5">
    <source>
        <dbReference type="ARBA" id="ARBA00022741"/>
    </source>
</evidence>
<keyword evidence="4" id="KW-0808">Transferase</keyword>
<feature type="domain" description="Signal transduction histidine kinase subgroup 3 dimerisation and phosphoacceptor" evidence="10">
    <location>
        <begin position="213"/>
        <end position="279"/>
    </location>
</feature>
<dbReference type="Pfam" id="PF07730">
    <property type="entry name" value="HisKA_3"/>
    <property type="match status" value="1"/>
</dbReference>
<keyword evidence="3" id="KW-0597">Phosphoprotein</keyword>
<feature type="transmembrane region" description="Helical" evidence="9">
    <location>
        <begin position="99"/>
        <end position="128"/>
    </location>
</feature>
<feature type="transmembrane region" description="Helical" evidence="9">
    <location>
        <begin position="73"/>
        <end position="92"/>
    </location>
</feature>